<keyword evidence="3" id="KW-1185">Reference proteome</keyword>
<dbReference type="Pfam" id="PF13508">
    <property type="entry name" value="Acetyltransf_7"/>
    <property type="match status" value="1"/>
</dbReference>
<proteinExistence type="predicted"/>
<dbReference type="Gene3D" id="3.40.630.30">
    <property type="match status" value="1"/>
</dbReference>
<feature type="domain" description="N-acetyltransferase" evidence="1">
    <location>
        <begin position="5"/>
        <end position="151"/>
    </location>
</feature>
<dbReference type="EMBL" id="JBHULX010000004">
    <property type="protein sequence ID" value="MFD2590630.1"/>
    <property type="molecule type" value="Genomic_DNA"/>
</dbReference>
<evidence type="ECO:0000313" key="2">
    <source>
        <dbReference type="EMBL" id="MFD2590630.1"/>
    </source>
</evidence>
<gene>
    <name evidence="2" type="ORF">ACFSTE_07270</name>
</gene>
<protein>
    <submittedName>
        <fullName evidence="2">GNAT family N-acetyltransferase</fullName>
    </submittedName>
</protein>
<dbReference type="RefSeq" id="WP_176028547.1">
    <property type="nucleotide sequence ID" value="NZ_JBHSJV010000001.1"/>
</dbReference>
<organism evidence="2 3">
    <name type="scientific">Aquimarina hainanensis</name>
    <dbReference type="NCBI Taxonomy" id="1578017"/>
    <lineage>
        <taxon>Bacteria</taxon>
        <taxon>Pseudomonadati</taxon>
        <taxon>Bacteroidota</taxon>
        <taxon>Flavobacteriia</taxon>
        <taxon>Flavobacteriales</taxon>
        <taxon>Flavobacteriaceae</taxon>
        <taxon>Aquimarina</taxon>
    </lineage>
</organism>
<sequence>MIKIQETSSLHSIHKKEIYQLWNKEYPKQLAYADMSDFDTYLNSLIDPIYRLLIDKDRIKGWYTDFIREEKRWFVMIIDTSLHGKGYGRKLLQLAQNNRLELNGWAIDHDEDKKQDGSPYRSPITFYQKNGFIVIPNIRLRSDLINAVKVQWKNEEDVSGPPLRTTTQAL</sequence>
<name>A0ABW5N4R1_9FLAO</name>
<dbReference type="InterPro" id="IPR000182">
    <property type="entry name" value="GNAT_dom"/>
</dbReference>
<dbReference type="Proteomes" id="UP001597459">
    <property type="component" value="Unassembled WGS sequence"/>
</dbReference>
<dbReference type="PROSITE" id="PS51186">
    <property type="entry name" value="GNAT"/>
    <property type="match status" value="1"/>
</dbReference>
<accession>A0ABW5N4R1</accession>
<reference evidence="3" key="1">
    <citation type="journal article" date="2019" name="Int. J. Syst. Evol. Microbiol.">
        <title>The Global Catalogue of Microorganisms (GCM) 10K type strain sequencing project: providing services to taxonomists for standard genome sequencing and annotation.</title>
        <authorList>
            <consortium name="The Broad Institute Genomics Platform"/>
            <consortium name="The Broad Institute Genome Sequencing Center for Infectious Disease"/>
            <person name="Wu L."/>
            <person name="Ma J."/>
        </authorList>
    </citation>
    <scope>NUCLEOTIDE SEQUENCE [LARGE SCALE GENOMIC DNA]</scope>
    <source>
        <strain evidence="3">KCTC 42423</strain>
    </source>
</reference>
<dbReference type="InterPro" id="IPR016181">
    <property type="entry name" value="Acyl_CoA_acyltransferase"/>
</dbReference>
<comment type="caution">
    <text evidence="2">The sequence shown here is derived from an EMBL/GenBank/DDBJ whole genome shotgun (WGS) entry which is preliminary data.</text>
</comment>
<evidence type="ECO:0000259" key="1">
    <source>
        <dbReference type="PROSITE" id="PS51186"/>
    </source>
</evidence>
<dbReference type="SUPFAM" id="SSF55729">
    <property type="entry name" value="Acyl-CoA N-acyltransferases (Nat)"/>
    <property type="match status" value="1"/>
</dbReference>
<evidence type="ECO:0000313" key="3">
    <source>
        <dbReference type="Proteomes" id="UP001597459"/>
    </source>
</evidence>